<keyword evidence="3" id="KW-0732">Signal</keyword>
<dbReference type="Gene3D" id="2.120.10.30">
    <property type="entry name" value="TolB, C-terminal domain"/>
    <property type="match status" value="2"/>
</dbReference>
<sequence length="704" mass="76420" precursor="true">MTRPVLALLALALSGVTPGALPLAAQDKPHPLEPDDYFTIRAVGSVAPSPDGKLVAFTLTGWEDDSDDMNTDLWVTPNDDDPATNGTRLTFDPAGDSSPMWAPDGRTIYFLSARKGGDEPPTDGDTQVWKIDVDGKNLSAVTRIKGGVEAAAVTDDGSAIFYTVPREVVEDDLAGLRSKYKDLDYGHGKVKYSTLMRLDLNTWRSEELIAPDRYIRSFGVSPDGKSVAMVTDPDRNLITHEGESRVELLDVGSKKATTITKDGWRKEHPSPYGWIDAPAVSQGGKVAFTVAFDGYPAELYVYEKSGDGWAASRFATDGAVTIYDGSAHFVDGSDAVAYIGEDHGRARVYKVSDITPQASGEAKKAVVTPGDVVVFSFALQDGRPAIVSAGTPTELGDVWRVEGEKLTKLTDVNPQTKDWAFPEVQLYSWEAPDGAPVEGILELPPGYNKEKDGPLPLVVAIHGGPTASEPYLRRFRIYGRALMAAKGYAMLSPNYRGSTGYGEKFMVDLIGRENDIEVEDILAGVEALAKDGLIDPEKVGVMGWSNGGFLTNALLSRTFTAGLEGKEYGFAAASSGAGVVDQVIQWGVEDTPGHVINYMSGKLPWENPEEYVESSPLYTLNKTKTPTLIHVGGSDARVPPEHSKTLFRSLYNYLDVPAELIVYPGEPHGLMKKKHRAAKLAWDHAWFDKYLKGESDDEESDDED</sequence>
<dbReference type="Pfam" id="PF00326">
    <property type="entry name" value="Peptidase_S9"/>
    <property type="match status" value="1"/>
</dbReference>
<dbReference type="PANTHER" id="PTHR42776:SF27">
    <property type="entry name" value="DIPEPTIDYL PEPTIDASE FAMILY MEMBER 6"/>
    <property type="match status" value="1"/>
</dbReference>
<proteinExistence type="predicted"/>
<dbReference type="Gene3D" id="3.40.50.1820">
    <property type="entry name" value="alpha/beta hydrolase"/>
    <property type="match status" value="1"/>
</dbReference>
<dbReference type="GO" id="GO:0006508">
    <property type="term" value="P:proteolysis"/>
    <property type="evidence" value="ECO:0007669"/>
    <property type="project" value="InterPro"/>
</dbReference>
<dbReference type="Pfam" id="PF07676">
    <property type="entry name" value="PD40"/>
    <property type="match status" value="1"/>
</dbReference>
<dbReference type="InterPro" id="IPR011042">
    <property type="entry name" value="6-blade_b-propeller_TolB-like"/>
</dbReference>
<dbReference type="OrthoDB" id="269409at2"/>
<keyword evidence="1 5" id="KW-0378">Hydrolase</keyword>
<dbReference type="GO" id="GO:0004252">
    <property type="term" value="F:serine-type endopeptidase activity"/>
    <property type="evidence" value="ECO:0007669"/>
    <property type="project" value="TreeGrafter"/>
</dbReference>
<evidence type="ECO:0000259" key="4">
    <source>
        <dbReference type="Pfam" id="PF00326"/>
    </source>
</evidence>
<feature type="domain" description="Peptidase S9 prolyl oligopeptidase catalytic" evidence="4">
    <location>
        <begin position="480"/>
        <end position="693"/>
    </location>
</feature>
<keyword evidence="2" id="KW-0720">Serine protease</keyword>
<gene>
    <name evidence="5" type="primary">ptpA_1</name>
    <name evidence="5" type="ORF">CA12_13800</name>
</gene>
<reference evidence="5 6" key="1">
    <citation type="submission" date="2019-02" db="EMBL/GenBank/DDBJ databases">
        <title>Deep-cultivation of Planctomycetes and their phenomic and genomic characterization uncovers novel biology.</title>
        <authorList>
            <person name="Wiegand S."/>
            <person name="Jogler M."/>
            <person name="Boedeker C."/>
            <person name="Pinto D."/>
            <person name="Vollmers J."/>
            <person name="Rivas-Marin E."/>
            <person name="Kohn T."/>
            <person name="Peeters S.H."/>
            <person name="Heuer A."/>
            <person name="Rast P."/>
            <person name="Oberbeckmann S."/>
            <person name="Bunk B."/>
            <person name="Jeske O."/>
            <person name="Meyerdierks A."/>
            <person name="Storesund J.E."/>
            <person name="Kallscheuer N."/>
            <person name="Luecker S."/>
            <person name="Lage O.M."/>
            <person name="Pohl T."/>
            <person name="Merkel B.J."/>
            <person name="Hornburger P."/>
            <person name="Mueller R.-W."/>
            <person name="Bruemmer F."/>
            <person name="Labrenz M."/>
            <person name="Spormann A.M."/>
            <person name="Op den Camp H."/>
            <person name="Overmann J."/>
            <person name="Amann R."/>
            <person name="Jetten M.S.M."/>
            <person name="Mascher T."/>
            <person name="Medema M.H."/>
            <person name="Devos D.P."/>
            <person name="Kaster A.-K."/>
            <person name="Ovreas L."/>
            <person name="Rohde M."/>
            <person name="Galperin M.Y."/>
            <person name="Jogler C."/>
        </authorList>
    </citation>
    <scope>NUCLEOTIDE SEQUENCE [LARGE SCALE GENOMIC DNA]</scope>
    <source>
        <strain evidence="5 6">CA12</strain>
    </source>
</reference>
<dbReference type="InterPro" id="IPR029058">
    <property type="entry name" value="AB_hydrolase_fold"/>
</dbReference>
<dbReference type="EMBL" id="CP036265">
    <property type="protein sequence ID" value="QDT15297.1"/>
    <property type="molecule type" value="Genomic_DNA"/>
</dbReference>
<evidence type="ECO:0000256" key="1">
    <source>
        <dbReference type="ARBA" id="ARBA00022801"/>
    </source>
</evidence>
<dbReference type="InterPro" id="IPR011659">
    <property type="entry name" value="WD40"/>
</dbReference>
<name>A0A517P7D9_9PLAN</name>
<accession>A0A517P7D9</accession>
<dbReference type="RefSeq" id="WP_145358108.1">
    <property type="nucleotide sequence ID" value="NZ_CP036265.1"/>
</dbReference>
<dbReference type="AlphaFoldDB" id="A0A517P7D9"/>
<feature type="signal peptide" evidence="3">
    <location>
        <begin position="1"/>
        <end position="19"/>
    </location>
</feature>
<evidence type="ECO:0000256" key="3">
    <source>
        <dbReference type="SAM" id="SignalP"/>
    </source>
</evidence>
<dbReference type="InterPro" id="IPR001375">
    <property type="entry name" value="Peptidase_S9_cat"/>
</dbReference>
<evidence type="ECO:0000313" key="5">
    <source>
        <dbReference type="EMBL" id="QDT15297.1"/>
    </source>
</evidence>
<dbReference type="Proteomes" id="UP000318741">
    <property type="component" value="Chromosome"/>
</dbReference>
<keyword evidence="2" id="KW-0645">Protease</keyword>
<keyword evidence="6" id="KW-1185">Reference proteome</keyword>
<dbReference type="PANTHER" id="PTHR42776">
    <property type="entry name" value="SERINE PEPTIDASE S9 FAMILY MEMBER"/>
    <property type="match status" value="1"/>
</dbReference>
<organism evidence="5 6">
    <name type="scientific">Alienimonas californiensis</name>
    <dbReference type="NCBI Taxonomy" id="2527989"/>
    <lineage>
        <taxon>Bacteria</taxon>
        <taxon>Pseudomonadati</taxon>
        <taxon>Planctomycetota</taxon>
        <taxon>Planctomycetia</taxon>
        <taxon>Planctomycetales</taxon>
        <taxon>Planctomycetaceae</taxon>
        <taxon>Alienimonas</taxon>
    </lineage>
</organism>
<dbReference type="SUPFAM" id="SSF53474">
    <property type="entry name" value="alpha/beta-Hydrolases"/>
    <property type="match status" value="1"/>
</dbReference>
<feature type="chain" id="PRO_5022111754" evidence="3">
    <location>
        <begin position="20"/>
        <end position="704"/>
    </location>
</feature>
<evidence type="ECO:0000256" key="2">
    <source>
        <dbReference type="ARBA" id="ARBA00022825"/>
    </source>
</evidence>
<dbReference type="SUPFAM" id="SSF82171">
    <property type="entry name" value="DPP6 N-terminal domain-like"/>
    <property type="match status" value="1"/>
</dbReference>
<dbReference type="EC" id="3.4.14.12" evidence="5"/>
<dbReference type="KEGG" id="acaf:CA12_13800"/>
<protein>
    <submittedName>
        <fullName evidence="5">Prolyl tripeptidyl peptidase</fullName>
        <ecNumber evidence="5">3.4.14.12</ecNumber>
    </submittedName>
</protein>
<evidence type="ECO:0000313" key="6">
    <source>
        <dbReference type="Proteomes" id="UP000318741"/>
    </source>
</evidence>